<dbReference type="InterPro" id="IPR041698">
    <property type="entry name" value="Methyltransf_25"/>
</dbReference>
<evidence type="ECO:0000256" key="2">
    <source>
        <dbReference type="ARBA" id="ARBA00022679"/>
    </source>
</evidence>
<reference evidence="4 5" key="1">
    <citation type="submission" date="2019-11" db="EMBL/GenBank/DDBJ databases">
        <title>Whole genome sequence of Haloferax sp. MBLA0076.</title>
        <authorList>
            <person name="Seo M.-J."/>
            <person name="Cho E.-S."/>
        </authorList>
    </citation>
    <scope>NUCLEOTIDE SEQUENCE [LARGE SCALE GENOMIC DNA]</scope>
    <source>
        <strain evidence="4 5">MBLA0076</strain>
    </source>
</reference>
<gene>
    <name evidence="4" type="ORF">GJR96_02710</name>
</gene>
<evidence type="ECO:0000313" key="4">
    <source>
        <dbReference type="EMBL" id="MRX20876.1"/>
    </source>
</evidence>
<dbReference type="SUPFAM" id="SSF53335">
    <property type="entry name" value="S-adenosyl-L-methionine-dependent methyltransferases"/>
    <property type="match status" value="1"/>
</dbReference>
<organism evidence="4 5">
    <name type="scientific">Haloferax litoreum</name>
    <dbReference type="NCBI Taxonomy" id="2666140"/>
    <lineage>
        <taxon>Archaea</taxon>
        <taxon>Methanobacteriati</taxon>
        <taxon>Methanobacteriota</taxon>
        <taxon>Stenosarchaea group</taxon>
        <taxon>Halobacteria</taxon>
        <taxon>Halobacteriales</taxon>
        <taxon>Haloferacaceae</taxon>
        <taxon>Haloferax</taxon>
    </lineage>
</organism>
<comment type="caution">
    <text evidence="4">The sequence shown here is derived from an EMBL/GenBank/DDBJ whole genome shotgun (WGS) entry which is preliminary data.</text>
</comment>
<dbReference type="InterPro" id="IPR029063">
    <property type="entry name" value="SAM-dependent_MTases_sf"/>
</dbReference>
<evidence type="ECO:0000313" key="5">
    <source>
        <dbReference type="Proteomes" id="UP000439022"/>
    </source>
</evidence>
<dbReference type="RefSeq" id="WP_151161528.1">
    <property type="nucleotide sequence ID" value="NZ_WKJO01000001.1"/>
</dbReference>
<dbReference type="AlphaFoldDB" id="A0A6A8GDK6"/>
<evidence type="ECO:0000259" key="3">
    <source>
        <dbReference type="Pfam" id="PF13649"/>
    </source>
</evidence>
<dbReference type="EMBL" id="WKJO01000001">
    <property type="protein sequence ID" value="MRX20876.1"/>
    <property type="molecule type" value="Genomic_DNA"/>
</dbReference>
<protein>
    <submittedName>
        <fullName evidence="4">Methyltransferase domain-containing protein</fullName>
    </submittedName>
</protein>
<dbReference type="Gene3D" id="3.40.50.150">
    <property type="entry name" value="Vaccinia Virus protein VP39"/>
    <property type="match status" value="1"/>
</dbReference>
<sequence>MHEVSRTRSVYESESDAFVDKYRAESVAALFGDDFYEALAGDRILDVGCGPGVDTETFVTDGFDVVGFDLTSSFVRAARTAVDEASFARGDMRRLPFRDGSFDGVWSCASFLHVPRPDAPGTLREFRRVLADDGVAYLSVKRGEESGFDTDGRYFELYRPEQVRSLVVDAGFGRVDIETGERWIQVLARV</sequence>
<dbReference type="Proteomes" id="UP000439022">
    <property type="component" value="Unassembled WGS sequence"/>
</dbReference>
<keyword evidence="2 4" id="KW-0808">Transferase</keyword>
<dbReference type="PANTHER" id="PTHR43861:SF1">
    <property type="entry name" value="TRANS-ACONITATE 2-METHYLTRANSFERASE"/>
    <property type="match status" value="1"/>
</dbReference>
<dbReference type="Pfam" id="PF13649">
    <property type="entry name" value="Methyltransf_25"/>
    <property type="match status" value="1"/>
</dbReference>
<dbReference type="PANTHER" id="PTHR43861">
    <property type="entry name" value="TRANS-ACONITATE 2-METHYLTRANSFERASE-RELATED"/>
    <property type="match status" value="1"/>
</dbReference>
<evidence type="ECO:0000256" key="1">
    <source>
        <dbReference type="ARBA" id="ARBA00022603"/>
    </source>
</evidence>
<feature type="domain" description="Methyltransferase" evidence="3">
    <location>
        <begin position="44"/>
        <end position="134"/>
    </location>
</feature>
<dbReference type="GO" id="GO:0008168">
    <property type="term" value="F:methyltransferase activity"/>
    <property type="evidence" value="ECO:0007669"/>
    <property type="project" value="UniProtKB-KW"/>
</dbReference>
<accession>A0A6A8GDK6</accession>
<proteinExistence type="predicted"/>
<name>A0A6A8GDK6_9EURY</name>
<keyword evidence="1 4" id="KW-0489">Methyltransferase</keyword>
<dbReference type="CDD" id="cd02440">
    <property type="entry name" value="AdoMet_MTases"/>
    <property type="match status" value="1"/>
</dbReference>
<keyword evidence="5" id="KW-1185">Reference proteome</keyword>
<dbReference type="GO" id="GO:0032259">
    <property type="term" value="P:methylation"/>
    <property type="evidence" value="ECO:0007669"/>
    <property type="project" value="UniProtKB-KW"/>
</dbReference>